<evidence type="ECO:0000259" key="1">
    <source>
        <dbReference type="PROSITE" id="PS51819"/>
    </source>
</evidence>
<dbReference type="InterPro" id="IPR029068">
    <property type="entry name" value="Glyas_Bleomycin-R_OHBP_Dase"/>
</dbReference>
<gene>
    <name evidence="2" type="ORF">FPE01S_01_00430</name>
</gene>
<reference evidence="2 3" key="1">
    <citation type="submission" date="2015-04" db="EMBL/GenBank/DDBJ databases">
        <title>Whole genome shotgun sequence of Flavihumibacter petaseus NBRC 106054.</title>
        <authorList>
            <person name="Miyazawa S."/>
            <person name="Hosoyama A."/>
            <person name="Hashimoto M."/>
            <person name="Noguchi M."/>
            <person name="Tsuchikane K."/>
            <person name="Ohji S."/>
            <person name="Yamazoe A."/>
            <person name="Ichikawa N."/>
            <person name="Kimura A."/>
            <person name="Fujita N."/>
        </authorList>
    </citation>
    <scope>NUCLEOTIDE SEQUENCE [LARGE SCALE GENOMIC DNA]</scope>
    <source>
        <strain evidence="2 3">NBRC 106054</strain>
    </source>
</reference>
<sequence length="137" mass="15828">MIKDMWLNLPVKDVPRSRKFYQDIGFKINEKYDHGNTSASLMVGEKEVIVMLFDEKIFQSFTKNKVVSDPDYSEIIISFSTETRAAVDAMAEKVRATGAKLYQEPTEMQGWMYGFAFTDPDGHKWNMLYMDMSKMPG</sequence>
<dbReference type="Pfam" id="PF00903">
    <property type="entry name" value="Glyoxalase"/>
    <property type="match status" value="1"/>
</dbReference>
<protein>
    <recommendedName>
        <fullName evidence="1">VOC domain-containing protein</fullName>
    </recommendedName>
</protein>
<feature type="domain" description="VOC" evidence="1">
    <location>
        <begin position="3"/>
        <end position="130"/>
    </location>
</feature>
<evidence type="ECO:0000313" key="3">
    <source>
        <dbReference type="Proteomes" id="UP000033121"/>
    </source>
</evidence>
<dbReference type="STRING" id="1220578.FPE01S_01_00430"/>
<accession>A0A0E9MUD6</accession>
<evidence type="ECO:0000313" key="2">
    <source>
        <dbReference type="EMBL" id="GAO41031.1"/>
    </source>
</evidence>
<dbReference type="AlphaFoldDB" id="A0A0E9MUD6"/>
<organism evidence="2 3">
    <name type="scientific">Flavihumibacter petaseus NBRC 106054</name>
    <dbReference type="NCBI Taxonomy" id="1220578"/>
    <lineage>
        <taxon>Bacteria</taxon>
        <taxon>Pseudomonadati</taxon>
        <taxon>Bacteroidota</taxon>
        <taxon>Chitinophagia</taxon>
        <taxon>Chitinophagales</taxon>
        <taxon>Chitinophagaceae</taxon>
        <taxon>Flavihumibacter</taxon>
    </lineage>
</organism>
<dbReference type="EMBL" id="BBWV01000001">
    <property type="protein sequence ID" value="GAO41031.1"/>
    <property type="molecule type" value="Genomic_DNA"/>
</dbReference>
<proteinExistence type="predicted"/>
<dbReference type="OrthoDB" id="669651at2"/>
<dbReference type="PROSITE" id="PS51819">
    <property type="entry name" value="VOC"/>
    <property type="match status" value="1"/>
</dbReference>
<name>A0A0E9MUD6_9BACT</name>
<dbReference type="InterPro" id="IPR004360">
    <property type="entry name" value="Glyas_Fos-R_dOase_dom"/>
</dbReference>
<dbReference type="PANTHER" id="PTHR36503:SF2">
    <property type="entry name" value="BLR2408 PROTEIN"/>
    <property type="match status" value="1"/>
</dbReference>
<dbReference type="Proteomes" id="UP000033121">
    <property type="component" value="Unassembled WGS sequence"/>
</dbReference>
<keyword evidence="3" id="KW-1185">Reference proteome</keyword>
<dbReference type="Gene3D" id="3.10.180.10">
    <property type="entry name" value="2,3-Dihydroxybiphenyl 1,2-Dioxygenase, domain 1"/>
    <property type="match status" value="1"/>
</dbReference>
<dbReference type="SUPFAM" id="SSF54593">
    <property type="entry name" value="Glyoxalase/Bleomycin resistance protein/Dihydroxybiphenyl dioxygenase"/>
    <property type="match status" value="1"/>
</dbReference>
<dbReference type="InterPro" id="IPR037523">
    <property type="entry name" value="VOC_core"/>
</dbReference>
<dbReference type="RefSeq" id="WP_046366969.1">
    <property type="nucleotide sequence ID" value="NZ_BBWV01000001.1"/>
</dbReference>
<dbReference type="PANTHER" id="PTHR36503">
    <property type="entry name" value="BLR2520 PROTEIN"/>
    <property type="match status" value="1"/>
</dbReference>
<comment type="caution">
    <text evidence="2">The sequence shown here is derived from an EMBL/GenBank/DDBJ whole genome shotgun (WGS) entry which is preliminary data.</text>
</comment>